<evidence type="ECO:0000256" key="1">
    <source>
        <dbReference type="ARBA" id="ARBA00022553"/>
    </source>
</evidence>
<feature type="domain" description="HTH luxR-type" evidence="6">
    <location>
        <begin position="144"/>
        <end position="209"/>
    </location>
</feature>
<dbReference type="InterPro" id="IPR000792">
    <property type="entry name" value="Tscrpt_reg_LuxR_C"/>
</dbReference>
<dbReference type="PROSITE" id="PS50110">
    <property type="entry name" value="RESPONSE_REGULATORY"/>
    <property type="match status" value="1"/>
</dbReference>
<dbReference type="InterPro" id="IPR058245">
    <property type="entry name" value="NreC/VraR/RcsB-like_REC"/>
</dbReference>
<dbReference type="CDD" id="cd17535">
    <property type="entry name" value="REC_NarL-like"/>
    <property type="match status" value="1"/>
</dbReference>
<comment type="caution">
    <text evidence="8">The sequence shown here is derived from an EMBL/GenBank/DDBJ whole genome shotgun (WGS) entry which is preliminary data.</text>
</comment>
<dbReference type="InterPro" id="IPR039420">
    <property type="entry name" value="WalR-like"/>
</dbReference>
<evidence type="ECO:0000256" key="4">
    <source>
        <dbReference type="ARBA" id="ARBA00023163"/>
    </source>
</evidence>
<dbReference type="InterPro" id="IPR011006">
    <property type="entry name" value="CheY-like_superfamily"/>
</dbReference>
<evidence type="ECO:0000256" key="2">
    <source>
        <dbReference type="ARBA" id="ARBA00023015"/>
    </source>
</evidence>
<evidence type="ECO:0000313" key="8">
    <source>
        <dbReference type="EMBL" id="NMG43879.1"/>
    </source>
</evidence>
<evidence type="ECO:0000256" key="5">
    <source>
        <dbReference type="PROSITE-ProRule" id="PRU00169"/>
    </source>
</evidence>
<dbReference type="SUPFAM" id="SSF46894">
    <property type="entry name" value="C-terminal effector domain of the bipartite response regulators"/>
    <property type="match status" value="1"/>
</dbReference>
<evidence type="ECO:0000313" key="9">
    <source>
        <dbReference type="Proteomes" id="UP000623795"/>
    </source>
</evidence>
<evidence type="ECO:0000256" key="3">
    <source>
        <dbReference type="ARBA" id="ARBA00023125"/>
    </source>
</evidence>
<dbReference type="PROSITE" id="PS00622">
    <property type="entry name" value="HTH_LUXR_1"/>
    <property type="match status" value="1"/>
</dbReference>
<dbReference type="Pfam" id="PF00072">
    <property type="entry name" value="Response_reg"/>
    <property type="match status" value="1"/>
</dbReference>
<keyword evidence="9" id="KW-1185">Reference proteome</keyword>
<protein>
    <submittedName>
        <fullName evidence="8">Response regulator</fullName>
    </submittedName>
</protein>
<dbReference type="CDD" id="cd06170">
    <property type="entry name" value="LuxR_C_like"/>
    <property type="match status" value="1"/>
</dbReference>
<keyword evidence="4" id="KW-0804">Transcription</keyword>
<dbReference type="EMBL" id="WTVN01000011">
    <property type="protein sequence ID" value="NMG43879.1"/>
    <property type="molecule type" value="Genomic_DNA"/>
</dbReference>
<dbReference type="SUPFAM" id="SSF52172">
    <property type="entry name" value="CheY-like"/>
    <property type="match status" value="1"/>
</dbReference>
<gene>
    <name evidence="8" type="ORF">GPA22_09055</name>
</gene>
<dbReference type="PROSITE" id="PS50043">
    <property type="entry name" value="HTH_LUXR_2"/>
    <property type="match status" value="1"/>
</dbReference>
<dbReference type="Pfam" id="PF00196">
    <property type="entry name" value="GerE"/>
    <property type="match status" value="1"/>
</dbReference>
<sequence>MTIKVLLADDHAVVRDGLSLVLQSQTDMQVVGVAADGREALHQAVQHEPDVVVMDIAMPVLNGIEATEQIRDRCADTEVVILSVHSSAEHVFRALRAGALGYVLKESAGAEVIDAVRAVHAGKRYLGTKISDTLIEDYIRQRHTVSPLEDLSPRERQILQLVVEGRTSAEVAEILAISPKSVDTYRSRMMQKLGIGDLPSLVKFAIQHGLTSLE</sequence>
<dbReference type="Gene3D" id="3.40.50.2300">
    <property type="match status" value="1"/>
</dbReference>
<evidence type="ECO:0000259" key="6">
    <source>
        <dbReference type="PROSITE" id="PS50043"/>
    </source>
</evidence>
<organism evidence="8 9">
    <name type="scientific">Aromatoleum toluvorans</name>
    <dbReference type="NCBI Taxonomy" id="92002"/>
    <lineage>
        <taxon>Bacteria</taxon>
        <taxon>Pseudomonadati</taxon>
        <taxon>Pseudomonadota</taxon>
        <taxon>Betaproteobacteria</taxon>
        <taxon>Rhodocyclales</taxon>
        <taxon>Rhodocyclaceae</taxon>
        <taxon>Aromatoleum</taxon>
    </lineage>
</organism>
<feature type="domain" description="Response regulatory" evidence="7">
    <location>
        <begin position="4"/>
        <end position="120"/>
    </location>
</feature>
<dbReference type="Proteomes" id="UP000623795">
    <property type="component" value="Unassembled WGS sequence"/>
</dbReference>
<accession>A0ABX1PWR3</accession>
<dbReference type="InterPro" id="IPR016032">
    <property type="entry name" value="Sig_transdc_resp-reg_C-effctor"/>
</dbReference>
<keyword evidence="2" id="KW-0805">Transcription regulation</keyword>
<name>A0ABX1PWR3_9RHOO</name>
<reference evidence="8 9" key="1">
    <citation type="submission" date="2019-12" db="EMBL/GenBank/DDBJ databases">
        <title>Comparative genomics gives insights into the taxonomy of the Azoarcus-Aromatoleum group and reveals separate origins of nif in the plant-associated Azoarcus and non-plant-associated Aromatoleum sub-groups.</title>
        <authorList>
            <person name="Lafos M."/>
            <person name="Maluk M."/>
            <person name="Batista M."/>
            <person name="Junghare M."/>
            <person name="Carmona M."/>
            <person name="Faoro H."/>
            <person name="Cruz L.M."/>
            <person name="Battistoni F."/>
            <person name="De Souza E."/>
            <person name="Pedrosa F."/>
            <person name="Chen W.-M."/>
            <person name="Poole P.S."/>
            <person name="Dixon R.A."/>
            <person name="James E.K."/>
        </authorList>
    </citation>
    <scope>NUCLEOTIDE SEQUENCE [LARGE SCALE GENOMIC DNA]</scope>
    <source>
        <strain evidence="8 9">Td21</strain>
    </source>
</reference>
<dbReference type="InterPro" id="IPR001789">
    <property type="entry name" value="Sig_transdc_resp-reg_receiver"/>
</dbReference>
<dbReference type="PANTHER" id="PTHR43214:SF41">
    <property type="entry name" value="NITRATE_NITRITE RESPONSE REGULATOR PROTEIN NARP"/>
    <property type="match status" value="1"/>
</dbReference>
<dbReference type="SMART" id="SM00421">
    <property type="entry name" value="HTH_LUXR"/>
    <property type="match status" value="1"/>
</dbReference>
<keyword evidence="3" id="KW-0238">DNA-binding</keyword>
<evidence type="ECO:0000259" key="7">
    <source>
        <dbReference type="PROSITE" id="PS50110"/>
    </source>
</evidence>
<dbReference type="PRINTS" id="PR00038">
    <property type="entry name" value="HTHLUXR"/>
</dbReference>
<dbReference type="SMART" id="SM00448">
    <property type="entry name" value="REC"/>
    <property type="match status" value="1"/>
</dbReference>
<keyword evidence="1 5" id="KW-0597">Phosphoprotein</keyword>
<feature type="modified residue" description="4-aspartylphosphate" evidence="5">
    <location>
        <position position="55"/>
    </location>
</feature>
<dbReference type="PANTHER" id="PTHR43214">
    <property type="entry name" value="TWO-COMPONENT RESPONSE REGULATOR"/>
    <property type="match status" value="1"/>
</dbReference>
<dbReference type="RefSeq" id="WP_169255774.1">
    <property type="nucleotide sequence ID" value="NZ_WTVN01000011.1"/>
</dbReference>
<proteinExistence type="predicted"/>